<evidence type="ECO:0000259" key="1">
    <source>
        <dbReference type="Pfam" id="PF03992"/>
    </source>
</evidence>
<accession>A0A411YHG0</accession>
<keyword evidence="3" id="KW-1185">Reference proteome</keyword>
<feature type="domain" description="ABM" evidence="1">
    <location>
        <begin position="1"/>
        <end position="75"/>
    </location>
</feature>
<evidence type="ECO:0000313" key="3">
    <source>
        <dbReference type="Proteomes" id="UP000291469"/>
    </source>
</evidence>
<organism evidence="2 3">
    <name type="scientific">Egibacter rhizosphaerae</name>
    <dbReference type="NCBI Taxonomy" id="1670831"/>
    <lineage>
        <taxon>Bacteria</taxon>
        <taxon>Bacillati</taxon>
        <taxon>Actinomycetota</taxon>
        <taxon>Nitriliruptoria</taxon>
        <taxon>Egibacterales</taxon>
        <taxon>Egibacteraceae</taxon>
        <taxon>Egibacter</taxon>
    </lineage>
</organism>
<dbReference type="KEGG" id="erz:ER308_13915"/>
<reference evidence="2 3" key="1">
    <citation type="submission" date="2019-01" db="EMBL/GenBank/DDBJ databases">
        <title>Egibacter rhizosphaerae EGI 80759T.</title>
        <authorList>
            <person name="Chen D.-D."/>
            <person name="Tian Y."/>
            <person name="Jiao J.-Y."/>
            <person name="Zhang X.-T."/>
            <person name="Zhang Y.-G."/>
            <person name="Zhang Y."/>
            <person name="Xiao M."/>
            <person name="Shu W.-S."/>
            <person name="Li W.-J."/>
        </authorList>
    </citation>
    <scope>NUCLEOTIDE SEQUENCE [LARGE SCALE GENOMIC DNA]</scope>
    <source>
        <strain evidence="2 3">EGI 80759</strain>
    </source>
</reference>
<dbReference type="Proteomes" id="UP000291469">
    <property type="component" value="Chromosome"/>
</dbReference>
<dbReference type="Pfam" id="PF03992">
    <property type="entry name" value="ABM"/>
    <property type="match status" value="1"/>
</dbReference>
<sequence length="100" mass="11501">MIAFVVTARVAADKTEEWESNWKRNAPIMKANTGHHFRHLLRSTEDETQYMIYGLWDSEEQLRAALANSKAQATITAFQEITTEGPDRVVYELVETDENL</sequence>
<proteinExistence type="predicted"/>
<dbReference type="SUPFAM" id="SSF54909">
    <property type="entry name" value="Dimeric alpha+beta barrel"/>
    <property type="match status" value="1"/>
</dbReference>
<dbReference type="InterPro" id="IPR007138">
    <property type="entry name" value="ABM_dom"/>
</dbReference>
<dbReference type="EMBL" id="CP036402">
    <property type="protein sequence ID" value="QBI20549.1"/>
    <property type="molecule type" value="Genomic_DNA"/>
</dbReference>
<protein>
    <recommendedName>
        <fullName evidence="1">ABM domain-containing protein</fullName>
    </recommendedName>
</protein>
<name>A0A411YHG0_9ACTN</name>
<dbReference type="RefSeq" id="WP_131155544.1">
    <property type="nucleotide sequence ID" value="NZ_CP036402.1"/>
</dbReference>
<evidence type="ECO:0000313" key="2">
    <source>
        <dbReference type="EMBL" id="QBI20549.1"/>
    </source>
</evidence>
<gene>
    <name evidence="2" type="ORF">ER308_13915</name>
</gene>
<dbReference type="InterPro" id="IPR011008">
    <property type="entry name" value="Dimeric_a/b-barrel"/>
</dbReference>
<dbReference type="Gene3D" id="3.30.70.100">
    <property type="match status" value="1"/>
</dbReference>
<dbReference type="OrthoDB" id="9798157at2"/>
<dbReference type="AlphaFoldDB" id="A0A411YHG0"/>